<dbReference type="RefSeq" id="WP_316698157.1">
    <property type="nucleotide sequence ID" value="NZ_CP136336.1"/>
</dbReference>
<dbReference type="EC" id="3.1.1.-" evidence="3"/>
<evidence type="ECO:0000259" key="4">
    <source>
        <dbReference type="Pfam" id="PF00135"/>
    </source>
</evidence>
<dbReference type="Pfam" id="PF00135">
    <property type="entry name" value="COesterase"/>
    <property type="match status" value="1"/>
</dbReference>
<evidence type="ECO:0000313" key="6">
    <source>
        <dbReference type="Proteomes" id="UP001303946"/>
    </source>
</evidence>
<keyword evidence="6" id="KW-1185">Reference proteome</keyword>
<dbReference type="InterPro" id="IPR002018">
    <property type="entry name" value="CarbesteraseB"/>
</dbReference>
<dbReference type="Gene3D" id="3.40.50.1820">
    <property type="entry name" value="alpha/beta hydrolase"/>
    <property type="match status" value="1"/>
</dbReference>
<dbReference type="InterPro" id="IPR019826">
    <property type="entry name" value="Carboxylesterase_B_AS"/>
</dbReference>
<protein>
    <recommendedName>
        <fullName evidence="3">Carboxylic ester hydrolase</fullName>
        <ecNumber evidence="3">3.1.1.-</ecNumber>
    </recommendedName>
</protein>
<organism evidence="5 6">
    <name type="scientific">Piscinibacter gummiphilus</name>
    <dbReference type="NCBI Taxonomy" id="946333"/>
    <lineage>
        <taxon>Bacteria</taxon>
        <taxon>Pseudomonadati</taxon>
        <taxon>Pseudomonadota</taxon>
        <taxon>Betaproteobacteria</taxon>
        <taxon>Burkholderiales</taxon>
        <taxon>Sphaerotilaceae</taxon>
        <taxon>Piscinibacter</taxon>
    </lineage>
</organism>
<gene>
    <name evidence="5" type="ORF">RXV79_13735</name>
</gene>
<evidence type="ECO:0000256" key="1">
    <source>
        <dbReference type="ARBA" id="ARBA00005964"/>
    </source>
</evidence>
<keyword evidence="2 3" id="KW-0378">Hydrolase</keyword>
<dbReference type="EMBL" id="CP136336">
    <property type="protein sequence ID" value="WOB05983.1"/>
    <property type="molecule type" value="Genomic_DNA"/>
</dbReference>
<dbReference type="SUPFAM" id="SSF53474">
    <property type="entry name" value="alpha/beta-Hydrolases"/>
    <property type="match status" value="1"/>
</dbReference>
<dbReference type="InterPro" id="IPR029058">
    <property type="entry name" value="AB_hydrolase_fold"/>
</dbReference>
<dbReference type="InterPro" id="IPR050309">
    <property type="entry name" value="Type-B_Carboxylest/Lipase"/>
</dbReference>
<feature type="domain" description="Carboxylesterase type B" evidence="4">
    <location>
        <begin position="22"/>
        <end position="508"/>
    </location>
</feature>
<evidence type="ECO:0000256" key="3">
    <source>
        <dbReference type="RuleBase" id="RU361235"/>
    </source>
</evidence>
<reference evidence="5 6" key="1">
    <citation type="submission" date="2023-10" db="EMBL/GenBank/DDBJ databases">
        <title>Bacteria for the degradation of biodegradable plastic PBAT(Polybutylene adipate terephthalate).</title>
        <authorList>
            <person name="Weon H.-Y."/>
            <person name="Yeon J."/>
        </authorList>
    </citation>
    <scope>NUCLEOTIDE SEQUENCE [LARGE SCALE GENOMIC DNA]</scope>
    <source>
        <strain evidence="5 6">SBD 7-3</strain>
    </source>
</reference>
<comment type="similarity">
    <text evidence="1 3">Belongs to the type-B carboxylesterase/lipase family.</text>
</comment>
<accession>A0ABZ0CSX7</accession>
<evidence type="ECO:0000256" key="2">
    <source>
        <dbReference type="ARBA" id="ARBA00022801"/>
    </source>
</evidence>
<name>A0ABZ0CSX7_9BURK</name>
<dbReference type="Proteomes" id="UP001303946">
    <property type="component" value="Chromosome"/>
</dbReference>
<proteinExistence type="inferred from homology"/>
<dbReference type="PANTHER" id="PTHR11559">
    <property type="entry name" value="CARBOXYLESTERASE"/>
    <property type="match status" value="1"/>
</dbReference>
<evidence type="ECO:0000313" key="5">
    <source>
        <dbReference type="EMBL" id="WOB05983.1"/>
    </source>
</evidence>
<dbReference type="PROSITE" id="PS00122">
    <property type="entry name" value="CARBOXYLESTERASE_B_1"/>
    <property type="match status" value="1"/>
</dbReference>
<sequence>MSLAAPTPKATDRMIHAEDLFPEVETAQGRVRGLSSDGVHAFKGLRYGADTGRARRFRAPEPPPTWTGVRDATNYGQFAPQAPSSRQRDYADMITFDIQGGGMGEDCLVLNLWTPTLHRNAKKPVIVHLHGGGWYGGSGNAPGCDGAMLAKHGDAVVVTLNHRLGAFGFLDLSSLSNDYANSGVMGMLDIVAGLRWLRENVASFGGDPERVLVFGQSGGGAKTSTLMAMPKAAGLFHRAGVMSGSVLKLATPEYAAAQAERFLQVLGLSRAQIPRLHEMPMQQLLAAQVTLEMGDRSRGEAPRSFAPVAQAGSALPRHPFEPDAPEVSAHVPMIIGTTLDERSYRTVNFDLDQAGLEAFFQQRAGADAELLLKEYRDEDPNASPYLMQVRLDTDMGFRRAAHLQAERKAAALGAPVWAYLWRAPSPAYGGRFGATHGVDIGPSMHDIRRALNGPMDSQRRLARMMSSVWASFAAKGNPNNDKLPHWPSYTLPARSTLVIDTDHETVIDDPRSALRKYWTERAA</sequence>